<protein>
    <recommendedName>
        <fullName evidence="5">Peptidase M20 dimerisation domain-containing protein</fullName>
    </recommendedName>
</protein>
<evidence type="ECO:0000313" key="7">
    <source>
        <dbReference type="Proteomes" id="UP000027471"/>
    </source>
</evidence>
<dbReference type="InterPro" id="IPR010158">
    <property type="entry name" value="Amidase_Cbmase"/>
</dbReference>
<evidence type="ECO:0000256" key="1">
    <source>
        <dbReference type="ARBA" id="ARBA00006153"/>
    </source>
</evidence>
<evidence type="ECO:0000256" key="3">
    <source>
        <dbReference type="PIRSR" id="PIRSR001235-1"/>
    </source>
</evidence>
<comment type="similarity">
    <text evidence="1">Belongs to the peptidase M20 family.</text>
</comment>
<evidence type="ECO:0000256" key="2">
    <source>
        <dbReference type="ARBA" id="ARBA00022801"/>
    </source>
</evidence>
<dbReference type="NCBIfam" id="NF009531">
    <property type="entry name" value="PRK12893.1-5"/>
    <property type="match status" value="1"/>
</dbReference>
<dbReference type="PIRSF" id="PIRSF001235">
    <property type="entry name" value="Amidase_carbamoylase"/>
    <property type="match status" value="1"/>
</dbReference>
<dbReference type="CDD" id="cd03884">
    <property type="entry name" value="M20_bAS"/>
    <property type="match status" value="1"/>
</dbReference>
<keyword evidence="3" id="KW-0862">Zinc</keyword>
<dbReference type="Gene3D" id="3.40.630.10">
    <property type="entry name" value="Zn peptidases"/>
    <property type="match status" value="1"/>
</dbReference>
<dbReference type="Proteomes" id="UP000027471">
    <property type="component" value="Unassembled WGS sequence"/>
</dbReference>
<dbReference type="Pfam" id="PF01546">
    <property type="entry name" value="Peptidase_M20"/>
    <property type="match status" value="1"/>
</dbReference>
<dbReference type="STRING" id="1353528.DT23_17960"/>
<dbReference type="InterPro" id="IPR036264">
    <property type="entry name" value="Bact_exopeptidase_dim_dom"/>
</dbReference>
<feature type="binding site" evidence="3">
    <location>
        <position position="96"/>
    </location>
    <ligand>
        <name>Zn(2+)</name>
        <dbReference type="ChEBI" id="CHEBI:29105"/>
        <label>1</label>
    </ligand>
</feature>
<dbReference type="Pfam" id="PF07687">
    <property type="entry name" value="M20_dimer"/>
    <property type="match status" value="1"/>
</dbReference>
<keyword evidence="7" id="KW-1185">Reference proteome</keyword>
<name>A0A074JGV3_9RHOB</name>
<gene>
    <name evidence="6" type="ORF">DT23_17960</name>
</gene>
<dbReference type="SUPFAM" id="SSF55031">
    <property type="entry name" value="Bacterial exopeptidase dimerisation domain"/>
    <property type="match status" value="1"/>
</dbReference>
<keyword evidence="2" id="KW-0378">Hydrolase</keyword>
<feature type="binding site" evidence="3">
    <location>
        <position position="193"/>
    </location>
    <ligand>
        <name>Zn(2+)</name>
        <dbReference type="ChEBI" id="CHEBI:29105"/>
        <label>1</label>
    </ligand>
</feature>
<dbReference type="PANTHER" id="PTHR32494">
    <property type="entry name" value="ALLANTOATE DEIMINASE-RELATED"/>
    <property type="match status" value="1"/>
</dbReference>
<feature type="binding site" evidence="4">
    <location>
        <position position="218"/>
    </location>
    <ligand>
        <name>allantoate</name>
        <dbReference type="ChEBI" id="CHEBI:17536"/>
    </ligand>
</feature>
<dbReference type="OrthoDB" id="9808195at2"/>
<evidence type="ECO:0000259" key="5">
    <source>
        <dbReference type="Pfam" id="PF07687"/>
    </source>
</evidence>
<comment type="cofactor">
    <cofactor evidence="3">
        <name>Zn(2+)</name>
        <dbReference type="ChEBI" id="CHEBI:29105"/>
    </cofactor>
    <text evidence="3">Binds 2 Zn(2+) ions per subunit.</text>
</comment>
<feature type="binding site" evidence="3">
    <location>
        <position position="390"/>
    </location>
    <ligand>
        <name>Zn(2+)</name>
        <dbReference type="ChEBI" id="CHEBI:29105"/>
        <label>2</label>
    </ligand>
</feature>
<keyword evidence="3" id="KW-0479">Metal-binding</keyword>
<sequence>MTIPTNMLLDEARLWSELMALAEITDPDRPHTRRSFSKRFIEGRAYLTAAFKGAGLSVHVDENGNLVGRLEGTDPDLGTLVIGSHSDTVPDGGRFDGVAGVVAGLEVARALKQSGIRLRHSLEIIDCLAEEMSEYGLSCVGSRGLVGELAPEMLDYRGPKGETLAQAIERVGGQSASITQTPRRDITAYLELHIEQGRVLESKGLDVGVVTNVVGITRIEIDVTGQSDHAGTTPMDMRRDALSLAAELALEIERLAREIAARGAGYFVATTGEFEIMPNAANVVPGQVRMVLDVRTDVVTLKDDFVAGLELAAQRLGSAREASIEEIRVLSDSAATLFDAALIEQLQRATDHLGLSAIQMPSGAGHDAVFFSRIAPAAMVFVPCRDGRSHCPEEWSEPHQITAGAAVLLETIFRVDGLSQTPTENAPE</sequence>
<proteinExistence type="inferred from homology"/>
<dbReference type="NCBIfam" id="NF006771">
    <property type="entry name" value="PRK09290.1-5"/>
    <property type="match status" value="1"/>
</dbReference>
<comment type="caution">
    <text evidence="6">The sequence shown here is derived from an EMBL/GenBank/DDBJ whole genome shotgun (WGS) entry which is preliminary data.</text>
</comment>
<dbReference type="EMBL" id="AUNB01000054">
    <property type="protein sequence ID" value="KEO55100.1"/>
    <property type="molecule type" value="Genomic_DNA"/>
</dbReference>
<dbReference type="eggNOG" id="COG0624">
    <property type="taxonomic scope" value="Bacteria"/>
</dbReference>
<dbReference type="GO" id="GO:0046872">
    <property type="term" value="F:metal ion binding"/>
    <property type="evidence" value="ECO:0007669"/>
    <property type="project" value="UniProtKB-KW"/>
</dbReference>
<dbReference type="SUPFAM" id="SSF53187">
    <property type="entry name" value="Zn-dependent exopeptidases"/>
    <property type="match status" value="1"/>
</dbReference>
<feature type="binding site" evidence="3">
    <location>
        <position position="96"/>
    </location>
    <ligand>
        <name>Zn(2+)</name>
        <dbReference type="ChEBI" id="CHEBI:29105"/>
        <label>2</label>
    </ligand>
</feature>
<feature type="binding site" evidence="3">
    <location>
        <position position="85"/>
    </location>
    <ligand>
        <name>Zn(2+)</name>
        <dbReference type="ChEBI" id="CHEBI:29105"/>
        <label>1</label>
    </ligand>
</feature>
<organism evidence="6 7">
    <name type="scientific">Thioclava indica</name>
    <dbReference type="NCBI Taxonomy" id="1353528"/>
    <lineage>
        <taxon>Bacteria</taxon>
        <taxon>Pseudomonadati</taxon>
        <taxon>Pseudomonadota</taxon>
        <taxon>Alphaproteobacteria</taxon>
        <taxon>Rhodobacterales</taxon>
        <taxon>Paracoccaceae</taxon>
        <taxon>Thioclava</taxon>
    </lineage>
</organism>
<feature type="binding site" evidence="4">
    <location>
        <position position="282"/>
    </location>
    <ligand>
        <name>allantoate</name>
        <dbReference type="ChEBI" id="CHEBI:17536"/>
    </ligand>
</feature>
<dbReference type="RefSeq" id="WP_038132421.1">
    <property type="nucleotide sequence ID" value="NZ_AUNB01000054.1"/>
</dbReference>
<dbReference type="InterPro" id="IPR002933">
    <property type="entry name" value="Peptidase_M20"/>
</dbReference>
<dbReference type="InterPro" id="IPR011650">
    <property type="entry name" value="Peptidase_M20_dimer"/>
</dbReference>
<feature type="binding site" evidence="3">
    <location>
        <position position="131"/>
    </location>
    <ligand>
        <name>Zn(2+)</name>
        <dbReference type="ChEBI" id="CHEBI:29105"/>
        <label>2</label>
    </ligand>
</feature>
<dbReference type="AlphaFoldDB" id="A0A074JGV3"/>
<dbReference type="PANTHER" id="PTHR32494:SF5">
    <property type="entry name" value="ALLANTOATE AMIDOHYDROLASE"/>
    <property type="match status" value="1"/>
</dbReference>
<evidence type="ECO:0000256" key="4">
    <source>
        <dbReference type="PIRSR" id="PIRSR001235-2"/>
    </source>
</evidence>
<feature type="binding site" evidence="4">
    <location>
        <position position="295"/>
    </location>
    <ligand>
        <name>allantoate</name>
        <dbReference type="ChEBI" id="CHEBI:17536"/>
    </ligand>
</feature>
<dbReference type="NCBIfam" id="TIGR01879">
    <property type="entry name" value="hydantase"/>
    <property type="match status" value="1"/>
</dbReference>
<dbReference type="Gene3D" id="3.30.70.360">
    <property type="match status" value="1"/>
</dbReference>
<evidence type="ECO:0000313" key="6">
    <source>
        <dbReference type="EMBL" id="KEO55100.1"/>
    </source>
</evidence>
<accession>A0A074JGV3</accession>
<feature type="domain" description="Peptidase M20 dimerisation" evidence="5">
    <location>
        <begin position="215"/>
        <end position="300"/>
    </location>
</feature>
<reference evidence="6 7" key="1">
    <citation type="journal article" date="2015" name="Antonie Van Leeuwenhoek">
        <title>Thioclava indica sp. nov., isolated from surface seawater of the Indian Ocean.</title>
        <authorList>
            <person name="Liu Y."/>
            <person name="Lai Q."/>
            <person name="Du J."/>
            <person name="Xu H."/>
            <person name="Jiang L."/>
            <person name="Shao Z."/>
        </authorList>
    </citation>
    <scope>NUCLEOTIDE SEQUENCE [LARGE SCALE GENOMIC DNA]</scope>
    <source>
        <strain evidence="6 7">DT23-4</strain>
    </source>
</reference>
<dbReference type="GO" id="GO:0016813">
    <property type="term" value="F:hydrolase activity, acting on carbon-nitrogen (but not peptide) bonds, in linear amidines"/>
    <property type="evidence" value="ECO:0007669"/>
    <property type="project" value="InterPro"/>
</dbReference>